<sequence length="55" mass="6236">MACGAAMDKYFFPYPFTERTGYNIRQLINTSPIIKSGELLEFEKSGTQTKDAELL</sequence>
<evidence type="ECO:0000313" key="1">
    <source>
        <dbReference type="EMBL" id="PJE80719.1"/>
    </source>
</evidence>
<reference evidence="1" key="1">
    <citation type="journal article" date="2017" name="Appl. Environ. Microbiol.">
        <title>Molecular characterization of an Endozoicomonas-like organism causing infection in king scallop Pecten maximus L.</title>
        <authorList>
            <person name="Cano I."/>
            <person name="van Aerle R."/>
            <person name="Ross S."/>
            <person name="Verner-Jeffreys D.W."/>
            <person name="Paley R.K."/>
            <person name="Rimmer G."/>
            <person name="Ryder D."/>
            <person name="Hooper P."/>
            <person name="Stone D."/>
            <person name="Feist S.W."/>
        </authorList>
    </citation>
    <scope>NUCLEOTIDE SEQUENCE</scope>
</reference>
<protein>
    <submittedName>
        <fullName evidence="1">Uncharacterized protein</fullName>
    </submittedName>
</protein>
<accession>A0A2H9TC01</accession>
<organism evidence="1">
    <name type="scientific">invertebrate metagenome</name>
    <dbReference type="NCBI Taxonomy" id="1711999"/>
    <lineage>
        <taxon>unclassified sequences</taxon>
        <taxon>metagenomes</taxon>
        <taxon>organismal metagenomes</taxon>
    </lineage>
</organism>
<dbReference type="AlphaFoldDB" id="A0A2H9TC01"/>
<name>A0A2H9TC01_9ZZZZ</name>
<dbReference type="EMBL" id="NSIT01000007">
    <property type="protein sequence ID" value="PJE80719.1"/>
    <property type="molecule type" value="Genomic_DNA"/>
</dbReference>
<comment type="caution">
    <text evidence="1">The sequence shown here is derived from an EMBL/GenBank/DDBJ whole genome shotgun (WGS) entry which is preliminary data.</text>
</comment>
<gene>
    <name evidence="1" type="ORF">CI610_00269</name>
</gene>
<proteinExistence type="predicted"/>